<sequence>MTWKLSIKLEPANDIFSVLGVRFERNEVEGVWMAIRGESILRRATLTEVCKAVLKEWVKPISH</sequence>
<name>A0A928VT96_9CYAN</name>
<dbReference type="EMBL" id="JADEXN010000043">
    <property type="protein sequence ID" value="MBE9039949.1"/>
    <property type="molecule type" value="Genomic_DNA"/>
</dbReference>
<organism evidence="1 2">
    <name type="scientific">Zarconia navalis LEGE 11467</name>
    <dbReference type="NCBI Taxonomy" id="1828826"/>
    <lineage>
        <taxon>Bacteria</taxon>
        <taxon>Bacillati</taxon>
        <taxon>Cyanobacteriota</taxon>
        <taxon>Cyanophyceae</taxon>
        <taxon>Oscillatoriophycideae</taxon>
        <taxon>Oscillatoriales</taxon>
        <taxon>Oscillatoriales incertae sedis</taxon>
        <taxon>Zarconia</taxon>
        <taxon>Zarconia navalis</taxon>
    </lineage>
</organism>
<comment type="caution">
    <text evidence="1">The sequence shown here is derived from an EMBL/GenBank/DDBJ whole genome shotgun (WGS) entry which is preliminary data.</text>
</comment>
<proteinExistence type="predicted"/>
<keyword evidence="2" id="KW-1185">Reference proteome</keyword>
<reference evidence="1" key="1">
    <citation type="submission" date="2020-10" db="EMBL/GenBank/DDBJ databases">
        <authorList>
            <person name="Castelo-Branco R."/>
            <person name="Eusebio N."/>
            <person name="Adriana R."/>
            <person name="Vieira A."/>
            <person name="Brugerolle De Fraissinette N."/>
            <person name="Rezende De Castro R."/>
            <person name="Schneider M.P."/>
            <person name="Vasconcelos V."/>
            <person name="Leao P.N."/>
        </authorList>
    </citation>
    <scope>NUCLEOTIDE SEQUENCE</scope>
    <source>
        <strain evidence="1">LEGE 11467</strain>
    </source>
</reference>
<accession>A0A928VT96</accession>
<gene>
    <name evidence="1" type="ORF">IQ235_03970</name>
</gene>
<evidence type="ECO:0000313" key="1">
    <source>
        <dbReference type="EMBL" id="MBE9039949.1"/>
    </source>
</evidence>
<dbReference type="Proteomes" id="UP000621799">
    <property type="component" value="Unassembled WGS sequence"/>
</dbReference>
<dbReference type="RefSeq" id="WP_264320207.1">
    <property type="nucleotide sequence ID" value="NZ_JADEXN010000043.1"/>
</dbReference>
<protein>
    <submittedName>
        <fullName evidence="1">Uncharacterized protein</fullName>
    </submittedName>
</protein>
<dbReference type="AlphaFoldDB" id="A0A928VT96"/>
<evidence type="ECO:0000313" key="2">
    <source>
        <dbReference type="Proteomes" id="UP000621799"/>
    </source>
</evidence>